<evidence type="ECO:0000256" key="6">
    <source>
        <dbReference type="ARBA" id="ARBA00023136"/>
    </source>
</evidence>
<name>A0A8J2S237_9CRUS</name>
<evidence type="ECO:0000256" key="4">
    <source>
        <dbReference type="ARBA" id="ARBA00022679"/>
    </source>
</evidence>
<evidence type="ECO:0000256" key="2">
    <source>
        <dbReference type="ARBA" id="ARBA00009003"/>
    </source>
</evidence>
<keyword evidence="3" id="KW-0328">Glycosyltransferase</keyword>
<keyword evidence="6" id="KW-0472">Membrane</keyword>
<dbReference type="InterPro" id="IPR007652">
    <property type="entry name" value="A1-4-GlycosylTfrase_dom"/>
</dbReference>
<dbReference type="InterPro" id="IPR051981">
    <property type="entry name" value="Glycosyltransf_32"/>
</dbReference>
<dbReference type="GO" id="GO:0016758">
    <property type="term" value="F:hexosyltransferase activity"/>
    <property type="evidence" value="ECO:0007669"/>
    <property type="project" value="UniProtKB-ARBA"/>
</dbReference>
<dbReference type="GO" id="GO:0000139">
    <property type="term" value="C:Golgi membrane"/>
    <property type="evidence" value="ECO:0007669"/>
    <property type="project" value="UniProtKB-SubCell"/>
</dbReference>
<reference evidence="8" key="1">
    <citation type="submission" date="2021-11" db="EMBL/GenBank/DDBJ databases">
        <authorList>
            <person name="Schell T."/>
        </authorList>
    </citation>
    <scope>NUCLEOTIDE SEQUENCE</scope>
    <source>
        <strain evidence="8">M5</strain>
    </source>
</reference>
<evidence type="ECO:0000313" key="8">
    <source>
        <dbReference type="EMBL" id="CAH0113411.1"/>
    </source>
</evidence>
<gene>
    <name evidence="8" type="ORF">DGAL_LOCUS17307</name>
</gene>
<evidence type="ECO:0000256" key="5">
    <source>
        <dbReference type="ARBA" id="ARBA00023034"/>
    </source>
</evidence>
<comment type="similarity">
    <text evidence="2">Belongs to the glycosyltransferase 32 family.</text>
</comment>
<dbReference type="AlphaFoldDB" id="A0A8J2S237"/>
<dbReference type="Proteomes" id="UP000789390">
    <property type="component" value="Unassembled WGS sequence"/>
</dbReference>
<comment type="caution">
    <text evidence="8">The sequence shown here is derived from an EMBL/GenBank/DDBJ whole genome shotgun (WGS) entry which is preliminary data.</text>
</comment>
<evidence type="ECO:0000313" key="9">
    <source>
        <dbReference type="Proteomes" id="UP000789390"/>
    </source>
</evidence>
<dbReference type="Gene3D" id="3.90.550.20">
    <property type="match status" value="1"/>
</dbReference>
<dbReference type="PANTHER" id="PTHR12042:SF21">
    <property type="entry name" value="ALPHA1,4-GALACTOSYLTRANSFERASE 1-RELATED"/>
    <property type="match status" value="1"/>
</dbReference>
<dbReference type="Pfam" id="PF04488">
    <property type="entry name" value="Gly_transf_sug"/>
    <property type="match status" value="1"/>
</dbReference>
<dbReference type="InterPro" id="IPR029044">
    <property type="entry name" value="Nucleotide-diphossugar_trans"/>
</dbReference>
<dbReference type="EMBL" id="CAKKLH010000339">
    <property type="protein sequence ID" value="CAH0113411.1"/>
    <property type="molecule type" value="Genomic_DNA"/>
</dbReference>
<dbReference type="SUPFAM" id="SSF53448">
    <property type="entry name" value="Nucleotide-diphospho-sugar transferases"/>
    <property type="match status" value="1"/>
</dbReference>
<protein>
    <recommendedName>
        <fullName evidence="7">Alpha 1,4-glycosyltransferase domain-containing protein</fullName>
    </recommendedName>
</protein>
<keyword evidence="5" id="KW-0333">Golgi apparatus</keyword>
<comment type="subcellular location">
    <subcellularLocation>
        <location evidence="1">Golgi apparatus membrane</location>
        <topology evidence="1">Single-pass type II membrane protein</topology>
    </subcellularLocation>
</comment>
<accession>A0A8J2S237</accession>
<dbReference type="PANTHER" id="PTHR12042">
    <property type="entry name" value="LACTOSYLCERAMIDE 4-ALPHA-GALACTOSYLTRANSFERASE ALPHA- 1,4-GALACTOSYLTRANSFERASE"/>
    <property type="match status" value="1"/>
</dbReference>
<evidence type="ECO:0000256" key="1">
    <source>
        <dbReference type="ARBA" id="ARBA00004323"/>
    </source>
</evidence>
<sequence length="358" mass="41317">MSAVKFISINYLNVNAMSVYLIYISISSLVPGTDNLCPTKSDSASRHSRVRKTHKAQNIFFLETSGFSCLTARQACSVESAARSNPYAIISVHMENSGSQKQKEMKDELAGQRRSCAITNRLFKEWNNVKLIREDLLQHLRNTTLWRLYEKSLLSRSIHPLTHRSDAVRVAMLWKFGGIYLDLDCLVFRPLYCLQNTVGLVDFLPNWVENGVMTFEAGHPFLQFLMKYMVFAFKPEEYISLGPATLTDSIKYFCDRNELPAEEWYMCRNSSMILQPPRSFYAINNRRQNAFYHPEADASDFEDLRYSYLSHIYDAGNGRYVPRKSLYGMLAQEFCPTTYQMASDEVFTLFVLAVLWLT</sequence>
<dbReference type="InterPro" id="IPR007577">
    <property type="entry name" value="GlycoTrfase_DXD_sugar-bd_CS"/>
</dbReference>
<dbReference type="OrthoDB" id="409543at2759"/>
<keyword evidence="4" id="KW-0808">Transferase</keyword>
<dbReference type="Pfam" id="PF04572">
    <property type="entry name" value="Gb3_synth"/>
    <property type="match status" value="1"/>
</dbReference>
<evidence type="ECO:0000256" key="3">
    <source>
        <dbReference type="ARBA" id="ARBA00022676"/>
    </source>
</evidence>
<evidence type="ECO:0000259" key="7">
    <source>
        <dbReference type="Pfam" id="PF04572"/>
    </source>
</evidence>
<keyword evidence="9" id="KW-1185">Reference proteome</keyword>
<organism evidence="8 9">
    <name type="scientific">Daphnia galeata</name>
    <dbReference type="NCBI Taxonomy" id="27404"/>
    <lineage>
        <taxon>Eukaryota</taxon>
        <taxon>Metazoa</taxon>
        <taxon>Ecdysozoa</taxon>
        <taxon>Arthropoda</taxon>
        <taxon>Crustacea</taxon>
        <taxon>Branchiopoda</taxon>
        <taxon>Diplostraca</taxon>
        <taxon>Cladocera</taxon>
        <taxon>Anomopoda</taxon>
        <taxon>Daphniidae</taxon>
        <taxon>Daphnia</taxon>
    </lineage>
</organism>
<feature type="domain" description="Alpha 1,4-glycosyltransferase" evidence="7">
    <location>
        <begin position="215"/>
        <end position="341"/>
    </location>
</feature>
<dbReference type="GO" id="GO:0006688">
    <property type="term" value="P:glycosphingolipid biosynthetic process"/>
    <property type="evidence" value="ECO:0007669"/>
    <property type="project" value="TreeGrafter"/>
</dbReference>
<proteinExistence type="inferred from homology"/>